<keyword evidence="4" id="KW-0479">Metal-binding</keyword>
<keyword evidence="12" id="KW-1185">Reference proteome</keyword>
<feature type="domain" description="HD Cas3-type" evidence="10">
    <location>
        <begin position="18"/>
        <end position="236"/>
    </location>
</feature>
<keyword evidence="9" id="KW-0051">Antiviral defense</keyword>
<evidence type="ECO:0000256" key="9">
    <source>
        <dbReference type="ARBA" id="ARBA00023118"/>
    </source>
</evidence>
<proteinExistence type="inferred from homology"/>
<dbReference type="Gene3D" id="1.10.3210.30">
    <property type="match status" value="1"/>
</dbReference>
<dbReference type="Pfam" id="PF00270">
    <property type="entry name" value="DEAD"/>
    <property type="match status" value="1"/>
</dbReference>
<evidence type="ECO:0000313" key="12">
    <source>
        <dbReference type="Proteomes" id="UP001595555"/>
    </source>
</evidence>
<dbReference type="InterPro" id="IPR054712">
    <property type="entry name" value="Cas3-like_dom"/>
</dbReference>
<keyword evidence="3" id="KW-0540">Nuclease</keyword>
<evidence type="ECO:0000256" key="6">
    <source>
        <dbReference type="ARBA" id="ARBA00022801"/>
    </source>
</evidence>
<dbReference type="SMART" id="SM00487">
    <property type="entry name" value="DEXDc"/>
    <property type="match status" value="1"/>
</dbReference>
<evidence type="ECO:0000256" key="5">
    <source>
        <dbReference type="ARBA" id="ARBA00022741"/>
    </source>
</evidence>
<dbReference type="InterPro" id="IPR011545">
    <property type="entry name" value="DEAD/DEAH_box_helicase_dom"/>
</dbReference>
<keyword evidence="6" id="KW-0378">Hydrolase</keyword>
<evidence type="ECO:0000259" key="10">
    <source>
        <dbReference type="PROSITE" id="PS51643"/>
    </source>
</evidence>
<dbReference type="NCBIfam" id="TIGR01596">
    <property type="entry name" value="cas3_HD"/>
    <property type="match status" value="1"/>
</dbReference>
<comment type="caution">
    <text evidence="11">The sequence shown here is derived from an EMBL/GenBank/DDBJ whole genome shotgun (WGS) entry which is preliminary data.</text>
</comment>
<dbReference type="EMBL" id="JBHRTF010000006">
    <property type="protein sequence ID" value="MFC3116999.1"/>
    <property type="molecule type" value="Genomic_DNA"/>
</dbReference>
<dbReference type="PANTHER" id="PTHR47963:SF9">
    <property type="entry name" value="CRISPR-ASSOCIATED ENDONUCLEASE_HELICASE CAS3"/>
    <property type="match status" value="1"/>
</dbReference>
<dbReference type="Proteomes" id="UP001595555">
    <property type="component" value="Unassembled WGS sequence"/>
</dbReference>
<dbReference type="Pfam" id="PF18019">
    <property type="entry name" value="Cas3_HD"/>
    <property type="match status" value="1"/>
</dbReference>
<protein>
    <submittedName>
        <fullName evidence="11">CRISPR-associated helicase/endonuclease Cas3</fullName>
    </submittedName>
</protein>
<dbReference type="PROSITE" id="PS51643">
    <property type="entry name" value="HD_CAS3"/>
    <property type="match status" value="1"/>
</dbReference>
<dbReference type="CDD" id="cd09641">
    <property type="entry name" value="Cas3''_I"/>
    <property type="match status" value="1"/>
</dbReference>
<evidence type="ECO:0000256" key="7">
    <source>
        <dbReference type="ARBA" id="ARBA00022806"/>
    </source>
</evidence>
<evidence type="ECO:0000256" key="2">
    <source>
        <dbReference type="ARBA" id="ARBA00009046"/>
    </source>
</evidence>
<dbReference type="NCBIfam" id="NF007248">
    <property type="entry name" value="PRK09694.1"/>
    <property type="match status" value="1"/>
</dbReference>
<dbReference type="InterPro" id="IPR050547">
    <property type="entry name" value="DEAD_box_RNA_helicases"/>
</dbReference>
<dbReference type="Pfam" id="PF22590">
    <property type="entry name" value="Cas3-like_C_2"/>
    <property type="match status" value="1"/>
</dbReference>
<dbReference type="Gene3D" id="3.40.50.300">
    <property type="entry name" value="P-loop containing nucleotide triphosphate hydrolases"/>
    <property type="match status" value="2"/>
</dbReference>
<comment type="similarity">
    <text evidence="2">In the central section; belongs to the CRISPR-associated helicase Cas3 family.</text>
</comment>
<organism evidence="11 12">
    <name type="scientific">Cellvibrio fontiphilus</name>
    <dbReference type="NCBI Taxonomy" id="1815559"/>
    <lineage>
        <taxon>Bacteria</taxon>
        <taxon>Pseudomonadati</taxon>
        <taxon>Pseudomonadota</taxon>
        <taxon>Gammaproteobacteria</taxon>
        <taxon>Cellvibrionales</taxon>
        <taxon>Cellvibrionaceae</taxon>
        <taxon>Cellvibrio</taxon>
    </lineage>
</organism>
<evidence type="ECO:0000256" key="8">
    <source>
        <dbReference type="ARBA" id="ARBA00022840"/>
    </source>
</evidence>
<evidence type="ECO:0000256" key="4">
    <source>
        <dbReference type="ARBA" id="ARBA00022723"/>
    </source>
</evidence>
<evidence type="ECO:0000256" key="3">
    <source>
        <dbReference type="ARBA" id="ARBA00022722"/>
    </source>
</evidence>
<sequence>MESYFQYWGKAKKDPQAEGPDYHLLPYHCLDVAAVGEVWWNNSQVIRNSFLQVTGLNEAQTKAWVLFFIALHDYGKFDVRFQLKAPRAWEQVNSAMSGLNAGLNQKKINQYYHGPAGVYWFYQDLEERFKSDGRFGDNEDWAAWISWFAPVAGHHGAIPAASESNDDGYALPVSCDTSIVDSLMSARLEWLRLLEAIFLIPAGLSLADNPPEIKTSRGYENSQTMLAGFCAVCDWIGSSDFFPYNSVPINEISTLKTWYQKRLKLASDALYAAGVISQIKPDPSISKLLDGYQPRQIQCLVKGLRVAQSLTLVEASTGSGKTETALAYAWELLALGLADSIIFALPTQATSNAMLKRLELAAPILFDNTVNVILAHGRASYQDNFIRLKEAVIPQTVQAADEALVQCGQWLAQSRKRVFLGQIGVCTIDQVLVSVLPIKHKFVRGFGVGRSVLIVDEVHAYDSYMYGLLTGVLQQQRLAGGSAILLSATLPAHQKKQLTEAWGSSFDESEKSYPLITQCVSAETSYFNLEELPGQQPQETQVHIELIEDENMFSNSLLDQRMLDAVRSGAQVCLICNLVDVAQNTYQRLLALIKQIPDLDVSQIDIFHSRFVFADRQVKEKRVVDLFGKKPDPEDARAKGHLLIATQVVEQSLDVDFDWLITQLCPVDLLFQRMGRLHRHSRSRPSGFEKALCSVLVPTSIDYQLHALIYGNSRVLWRTHKLLEQAVFEQNSILSFPTIYRDWIEPVYHEDVWPNEPAEIIKSYDEYLKQAKASCYTAKFNMNRSFSMDDTDGNAALLTRDGEMGLNLVPYFLNAKGKRSLINGLVVDELHASEKFEKINLNTVSVPASWWRKKTELPQPDELGLIWLEFKKSNNELTTVFGEWCYNYHSTTGLQRKAINEKDAI</sequence>
<evidence type="ECO:0000313" key="11">
    <source>
        <dbReference type="EMBL" id="MFC3116999.1"/>
    </source>
</evidence>
<keyword evidence="5" id="KW-0547">Nucleotide-binding</keyword>
<dbReference type="InterPro" id="IPR038257">
    <property type="entry name" value="CRISPR-assoc_Cas3_HD_sf"/>
</dbReference>
<accession>A0ABV7FHA3</accession>
<dbReference type="InterPro" id="IPR027417">
    <property type="entry name" value="P-loop_NTPase"/>
</dbReference>
<name>A0ABV7FHA3_9GAMM</name>
<dbReference type="PANTHER" id="PTHR47963">
    <property type="entry name" value="DEAD-BOX ATP-DEPENDENT RNA HELICASE 47, MITOCHONDRIAL"/>
    <property type="match status" value="1"/>
</dbReference>
<dbReference type="InterPro" id="IPR006483">
    <property type="entry name" value="CRISPR-assoc_Cas3_HD"/>
</dbReference>
<dbReference type="RefSeq" id="WP_378120844.1">
    <property type="nucleotide sequence ID" value="NZ_JBHRTF010000006.1"/>
</dbReference>
<keyword evidence="7" id="KW-0347">Helicase</keyword>
<dbReference type="SUPFAM" id="SSF52540">
    <property type="entry name" value="P-loop containing nucleoside triphosphate hydrolases"/>
    <property type="match status" value="1"/>
</dbReference>
<gene>
    <name evidence="11" type="primary">cas3</name>
    <name evidence="11" type="ORF">ACFODX_15630</name>
</gene>
<dbReference type="InterPro" id="IPR014001">
    <property type="entry name" value="Helicase_ATP-bd"/>
</dbReference>
<reference evidence="12" key="1">
    <citation type="journal article" date="2019" name="Int. J. Syst. Evol. Microbiol.">
        <title>The Global Catalogue of Microorganisms (GCM) 10K type strain sequencing project: providing services to taxonomists for standard genome sequencing and annotation.</title>
        <authorList>
            <consortium name="The Broad Institute Genomics Platform"/>
            <consortium name="The Broad Institute Genome Sequencing Center for Infectious Disease"/>
            <person name="Wu L."/>
            <person name="Ma J."/>
        </authorList>
    </citation>
    <scope>NUCLEOTIDE SEQUENCE [LARGE SCALE GENOMIC DNA]</scope>
    <source>
        <strain evidence="12">KCTC 52237</strain>
    </source>
</reference>
<dbReference type="NCBIfam" id="TIGR01587">
    <property type="entry name" value="cas3_core"/>
    <property type="match status" value="1"/>
</dbReference>
<comment type="similarity">
    <text evidence="1">In the N-terminal section; belongs to the CRISPR-associated nuclease Cas3-HD family.</text>
</comment>
<evidence type="ECO:0000256" key="1">
    <source>
        <dbReference type="ARBA" id="ARBA00006847"/>
    </source>
</evidence>
<keyword evidence="8" id="KW-0067">ATP-binding</keyword>
<dbReference type="InterPro" id="IPR006474">
    <property type="entry name" value="Helicase_Cas3_CRISPR-ass_core"/>
</dbReference>